<proteinExistence type="predicted"/>
<protein>
    <submittedName>
        <fullName evidence="1">Uncharacterized protein</fullName>
    </submittedName>
</protein>
<evidence type="ECO:0000313" key="1">
    <source>
        <dbReference type="EMBL" id="DAD78958.1"/>
    </source>
</evidence>
<name>A0A8S5M9P1_9CAUD</name>
<organism evidence="1">
    <name type="scientific">Siphoviridae sp. ctv4j104</name>
    <dbReference type="NCBI Taxonomy" id="2826510"/>
    <lineage>
        <taxon>Viruses</taxon>
        <taxon>Duplodnaviria</taxon>
        <taxon>Heunggongvirae</taxon>
        <taxon>Uroviricota</taxon>
        <taxon>Caudoviricetes</taxon>
    </lineage>
</organism>
<dbReference type="EMBL" id="BK014855">
    <property type="protein sequence ID" value="DAD78958.1"/>
    <property type="molecule type" value="Genomic_DNA"/>
</dbReference>
<sequence>MTYQERRAAQRKLLFELLDKEDDGRFYDTMSKKEFTAFMRDRECSNRSIPENSRTVTIRTECEPYHDVSYIYCFDNDIVYVSRYYIGE</sequence>
<reference evidence="1" key="1">
    <citation type="journal article" date="2021" name="Proc. Natl. Acad. Sci. U.S.A.">
        <title>A Catalog of Tens of Thousands of Viruses from Human Metagenomes Reveals Hidden Associations with Chronic Diseases.</title>
        <authorList>
            <person name="Tisza M.J."/>
            <person name="Buck C.B."/>
        </authorList>
    </citation>
    <scope>NUCLEOTIDE SEQUENCE</scope>
    <source>
        <strain evidence="1">Ctv4j104</strain>
    </source>
</reference>
<accession>A0A8S5M9P1</accession>